<evidence type="ECO:0000256" key="1">
    <source>
        <dbReference type="SAM" id="MobiDB-lite"/>
    </source>
</evidence>
<dbReference type="Proteomes" id="UP001066276">
    <property type="component" value="Chromosome 3_1"/>
</dbReference>
<name>A0AAV7U6D7_PLEWA</name>
<proteinExistence type="predicted"/>
<evidence type="ECO:0000313" key="3">
    <source>
        <dbReference type="Proteomes" id="UP001066276"/>
    </source>
</evidence>
<sequence>MAHQKPGSCTVVEAEAQRRRFSEDPSPRDKAPGREVGQSPSVDVLSGHRCWGRGEAQGLHSAAGAAA</sequence>
<dbReference type="AlphaFoldDB" id="A0AAV7U6D7"/>
<gene>
    <name evidence="2" type="ORF">NDU88_001442</name>
</gene>
<reference evidence="2" key="1">
    <citation type="journal article" date="2022" name="bioRxiv">
        <title>Sequencing and chromosome-scale assembly of the giantPleurodeles waltlgenome.</title>
        <authorList>
            <person name="Brown T."/>
            <person name="Elewa A."/>
            <person name="Iarovenko S."/>
            <person name="Subramanian E."/>
            <person name="Araus A.J."/>
            <person name="Petzold A."/>
            <person name="Susuki M."/>
            <person name="Suzuki K.-i.T."/>
            <person name="Hayashi T."/>
            <person name="Toyoda A."/>
            <person name="Oliveira C."/>
            <person name="Osipova E."/>
            <person name="Leigh N.D."/>
            <person name="Simon A."/>
            <person name="Yun M.H."/>
        </authorList>
    </citation>
    <scope>NUCLEOTIDE SEQUENCE</scope>
    <source>
        <strain evidence="2">20211129_DDA</strain>
        <tissue evidence="2">Liver</tissue>
    </source>
</reference>
<keyword evidence="3" id="KW-1185">Reference proteome</keyword>
<accession>A0AAV7U6D7</accession>
<feature type="region of interest" description="Disordered" evidence="1">
    <location>
        <begin position="1"/>
        <end position="48"/>
    </location>
</feature>
<dbReference type="EMBL" id="JANPWB010000005">
    <property type="protein sequence ID" value="KAJ1184639.1"/>
    <property type="molecule type" value="Genomic_DNA"/>
</dbReference>
<comment type="caution">
    <text evidence="2">The sequence shown here is derived from an EMBL/GenBank/DDBJ whole genome shotgun (WGS) entry which is preliminary data.</text>
</comment>
<evidence type="ECO:0000313" key="2">
    <source>
        <dbReference type="EMBL" id="KAJ1184639.1"/>
    </source>
</evidence>
<organism evidence="2 3">
    <name type="scientific">Pleurodeles waltl</name>
    <name type="common">Iberian ribbed newt</name>
    <dbReference type="NCBI Taxonomy" id="8319"/>
    <lineage>
        <taxon>Eukaryota</taxon>
        <taxon>Metazoa</taxon>
        <taxon>Chordata</taxon>
        <taxon>Craniata</taxon>
        <taxon>Vertebrata</taxon>
        <taxon>Euteleostomi</taxon>
        <taxon>Amphibia</taxon>
        <taxon>Batrachia</taxon>
        <taxon>Caudata</taxon>
        <taxon>Salamandroidea</taxon>
        <taxon>Salamandridae</taxon>
        <taxon>Pleurodelinae</taxon>
        <taxon>Pleurodeles</taxon>
    </lineage>
</organism>
<feature type="compositionally biased region" description="Basic and acidic residues" evidence="1">
    <location>
        <begin position="15"/>
        <end position="33"/>
    </location>
</feature>
<protein>
    <submittedName>
        <fullName evidence="2">Uncharacterized protein</fullName>
    </submittedName>
</protein>